<dbReference type="PANTHER" id="PTHR10799">
    <property type="entry name" value="SNF2/RAD54 HELICASE FAMILY"/>
    <property type="match status" value="1"/>
</dbReference>
<dbReference type="Gene3D" id="3.40.50.10810">
    <property type="entry name" value="Tandem AAA-ATPase domain"/>
    <property type="match status" value="1"/>
</dbReference>
<dbReference type="GO" id="GO:0003677">
    <property type="term" value="F:DNA binding"/>
    <property type="evidence" value="ECO:0007669"/>
    <property type="project" value="UniProtKB-KW"/>
</dbReference>
<dbReference type="Pfam" id="PF00271">
    <property type="entry name" value="Helicase_C"/>
    <property type="match status" value="1"/>
</dbReference>
<dbReference type="SMART" id="SM00487">
    <property type="entry name" value="DEXDc"/>
    <property type="match status" value="1"/>
</dbReference>
<sequence length="810" mass="93676">MESNGIQILTIKQKEEALNYCLKMVNGVDSMDVQDSLLRNNWNKEKAVEDLKKLPPKSNNKRTYYQYRINASENGTQNNHVSKKPRRNDNDGDDESDEDERQFGKTHVFDSDSENDGNYAPEMTIQRKEVFEFFNSANIGELTCVRSCSTKKAEIIIENRPYRNWEELVMKFREKPLQTELLNNCQEFVDKRNNLKKLIKKCKSIVLKLEKAIENGAGITEQPRTLNNEYKLADYQIIGLNWLAVLHQNGTNGILADEMGLGKTIQIISFLAWLKENNYQQSTHVVCVPSSTLDNWANEFAKWCPSLNVSKYYGSQEERKIMRIQWAKEGFDDTDVILTTYHVIGSSNEDKKMFRVSNFQYIVFDEAHFLKNMLTQRYNTLLRINAQRRILLTGTPLQNSLLELMSLLCFVTPKLFENKTEDIKALFSKKAPKLDDGSEQSNDYEQAQIQRAKNIMKPFILRRLKKDVLSFLPKKTEVMKKVPLLPDQAEKYQYVIDEYKNIDPTTDSYMGRGSSIMMDMRKIANHPLLMRYFFSDARLHDISRVLARDSVYKNNNPKQIFEDIAPLSDFKIHQLREKYPSIRNLVKIPDEIVVSSGKFKYLDSLLPKLKSEGHRVLIFSQFVMMLDIIEKYLGIRGHKFVRLDGSTAVTDRQDLIEEYTANPEIFIFLLSTKAGGLGINLTAADRAIIHDIDFNPYNDKQAEDRCHRIGQTKDVVIYKFISENTIEEGMNVIANEKLKLEKEVTSTDPEANSAEEHKCMVRLMKMALGFNEQAAEPFLSPSKSNKAEEVVEEEIVYENVEYLDMDDVAE</sequence>
<feature type="domain" description="Helicase C-terminal" evidence="15">
    <location>
        <begin position="627"/>
        <end position="710"/>
    </location>
</feature>
<dbReference type="GO" id="GO:0016787">
    <property type="term" value="F:hydrolase activity"/>
    <property type="evidence" value="ECO:0007669"/>
    <property type="project" value="UniProtKB-KW"/>
</dbReference>
<dbReference type="InterPro" id="IPR014001">
    <property type="entry name" value="Helicase_ATP-bd"/>
</dbReference>
<evidence type="ECO:0000259" key="14">
    <source>
        <dbReference type="SMART" id="SM00487"/>
    </source>
</evidence>
<evidence type="ECO:0000313" key="17">
    <source>
        <dbReference type="Proteomes" id="UP001153620"/>
    </source>
</evidence>
<evidence type="ECO:0000256" key="3">
    <source>
        <dbReference type="ARBA" id="ARBA00012551"/>
    </source>
</evidence>
<gene>
    <name evidence="16" type="ORF">CHIRRI_LOCUS1754</name>
</gene>
<reference evidence="16" key="1">
    <citation type="submission" date="2022-01" db="EMBL/GenBank/DDBJ databases">
        <authorList>
            <person name="King R."/>
        </authorList>
    </citation>
    <scope>NUCLEOTIDE SEQUENCE</scope>
</reference>
<dbReference type="GO" id="GO:0005694">
    <property type="term" value="C:chromosome"/>
    <property type="evidence" value="ECO:0007669"/>
    <property type="project" value="UniProtKB-ARBA"/>
</dbReference>
<protein>
    <recommendedName>
        <fullName evidence="12">SWI/SNF-related matrix-associated actin-dependent regulator of chromatin subfamily A containing DEAD/H box 1 homolog</fullName>
        <ecNumber evidence="3">3.6.4.12</ecNumber>
    </recommendedName>
</protein>
<evidence type="ECO:0000259" key="15">
    <source>
        <dbReference type="SMART" id="SM00490"/>
    </source>
</evidence>
<keyword evidence="9" id="KW-0238">DNA-binding</keyword>
<evidence type="ECO:0000256" key="13">
    <source>
        <dbReference type="SAM" id="MobiDB-lite"/>
    </source>
</evidence>
<evidence type="ECO:0000256" key="2">
    <source>
        <dbReference type="ARBA" id="ARBA00007025"/>
    </source>
</evidence>
<organism evidence="16 17">
    <name type="scientific">Chironomus riparius</name>
    <dbReference type="NCBI Taxonomy" id="315576"/>
    <lineage>
        <taxon>Eukaryota</taxon>
        <taxon>Metazoa</taxon>
        <taxon>Ecdysozoa</taxon>
        <taxon>Arthropoda</taxon>
        <taxon>Hexapoda</taxon>
        <taxon>Insecta</taxon>
        <taxon>Pterygota</taxon>
        <taxon>Neoptera</taxon>
        <taxon>Endopterygota</taxon>
        <taxon>Diptera</taxon>
        <taxon>Nematocera</taxon>
        <taxon>Chironomoidea</taxon>
        <taxon>Chironomidae</taxon>
        <taxon>Chironominae</taxon>
        <taxon>Chironomus</taxon>
    </lineage>
</organism>
<keyword evidence="10" id="KW-0539">Nucleus</keyword>
<dbReference type="Proteomes" id="UP001153620">
    <property type="component" value="Chromosome 1"/>
</dbReference>
<evidence type="ECO:0000256" key="9">
    <source>
        <dbReference type="ARBA" id="ARBA00023125"/>
    </source>
</evidence>
<accession>A0A9N9RLQ4</accession>
<evidence type="ECO:0000256" key="10">
    <source>
        <dbReference type="ARBA" id="ARBA00023242"/>
    </source>
</evidence>
<dbReference type="FunFam" id="3.40.50.10810:FF:000014">
    <property type="entry name" value="SWI/SNF-related matrix-associated actin-dependent regulator of chromatin subfamily A containing DEAD/H box 1"/>
    <property type="match status" value="1"/>
</dbReference>
<evidence type="ECO:0000256" key="11">
    <source>
        <dbReference type="ARBA" id="ARBA00059294"/>
    </source>
</evidence>
<evidence type="ECO:0000256" key="12">
    <source>
        <dbReference type="ARBA" id="ARBA00069890"/>
    </source>
</evidence>
<dbReference type="InterPro" id="IPR049730">
    <property type="entry name" value="SNF2/RAD54-like_C"/>
</dbReference>
<evidence type="ECO:0000313" key="16">
    <source>
        <dbReference type="EMBL" id="CAG9798776.1"/>
    </source>
</evidence>
<dbReference type="Pfam" id="PF00176">
    <property type="entry name" value="SNF2-rel_dom"/>
    <property type="match status" value="1"/>
</dbReference>
<evidence type="ECO:0000256" key="6">
    <source>
        <dbReference type="ARBA" id="ARBA00022806"/>
    </source>
</evidence>
<dbReference type="CDD" id="cd18793">
    <property type="entry name" value="SF2_C_SNF"/>
    <property type="match status" value="1"/>
</dbReference>
<feature type="region of interest" description="Disordered" evidence="13">
    <location>
        <begin position="70"/>
        <end position="119"/>
    </location>
</feature>
<keyword evidence="5" id="KW-0378">Hydrolase</keyword>
<dbReference type="InterPro" id="IPR027417">
    <property type="entry name" value="P-loop_NTPase"/>
</dbReference>
<dbReference type="InterPro" id="IPR038718">
    <property type="entry name" value="SNF2-like_sf"/>
</dbReference>
<evidence type="ECO:0000256" key="8">
    <source>
        <dbReference type="ARBA" id="ARBA00022853"/>
    </source>
</evidence>
<dbReference type="GO" id="GO:0003678">
    <property type="term" value="F:DNA helicase activity"/>
    <property type="evidence" value="ECO:0007669"/>
    <property type="project" value="UniProtKB-EC"/>
</dbReference>
<dbReference type="OrthoDB" id="448448at2759"/>
<evidence type="ECO:0000256" key="5">
    <source>
        <dbReference type="ARBA" id="ARBA00022801"/>
    </source>
</evidence>
<dbReference type="InterPro" id="IPR001650">
    <property type="entry name" value="Helicase_C-like"/>
</dbReference>
<name>A0A9N9RLQ4_9DIPT</name>
<keyword evidence="7" id="KW-0067">ATP-binding</keyword>
<dbReference type="InterPro" id="IPR000330">
    <property type="entry name" value="SNF2_N"/>
</dbReference>
<feature type="compositionally biased region" description="Polar residues" evidence="13">
    <location>
        <begin position="70"/>
        <end position="80"/>
    </location>
</feature>
<dbReference type="GO" id="GO:0005524">
    <property type="term" value="F:ATP binding"/>
    <property type="evidence" value="ECO:0007669"/>
    <property type="project" value="UniProtKB-KW"/>
</dbReference>
<proteinExistence type="inferred from homology"/>
<dbReference type="SUPFAM" id="SSF52540">
    <property type="entry name" value="P-loop containing nucleoside triphosphate hydrolases"/>
    <property type="match status" value="2"/>
</dbReference>
<dbReference type="GO" id="GO:0006325">
    <property type="term" value="P:chromatin organization"/>
    <property type="evidence" value="ECO:0007669"/>
    <property type="project" value="UniProtKB-KW"/>
</dbReference>
<comment type="function">
    <text evidence="11">DNA helicase that possesses intrinsic ATP-dependent nucleosome-remodeling activity and is both required for DNA repair and heterochromatin organization. Promotes DNA end resection of double-strand breaks (DSBs) following DNA damage: probably acts by weakening histone DNA interactions in nucleosomes flanking DSBs.</text>
</comment>
<keyword evidence="4" id="KW-0547">Nucleotide-binding</keyword>
<evidence type="ECO:0000256" key="1">
    <source>
        <dbReference type="ARBA" id="ARBA00004123"/>
    </source>
</evidence>
<dbReference type="EMBL" id="OU895877">
    <property type="protein sequence ID" value="CAG9798776.1"/>
    <property type="molecule type" value="Genomic_DNA"/>
</dbReference>
<comment type="similarity">
    <text evidence="2">Belongs to the SNF2/RAD54 helicase family.</text>
</comment>
<feature type="compositionally biased region" description="Basic and acidic residues" evidence="13">
    <location>
        <begin position="101"/>
        <end position="110"/>
    </location>
</feature>
<keyword evidence="8" id="KW-0156">Chromatin regulator</keyword>
<dbReference type="FunFam" id="3.40.50.300:FF:001629">
    <property type="entry name" value="Probable ATP-dependent helicase PF08_0048"/>
    <property type="match status" value="1"/>
</dbReference>
<dbReference type="AlphaFoldDB" id="A0A9N9RLQ4"/>
<dbReference type="SMART" id="SM00490">
    <property type="entry name" value="HELICc"/>
    <property type="match status" value="1"/>
</dbReference>
<evidence type="ECO:0000256" key="7">
    <source>
        <dbReference type="ARBA" id="ARBA00022840"/>
    </source>
</evidence>
<feature type="compositionally biased region" description="Acidic residues" evidence="13">
    <location>
        <begin position="91"/>
        <end position="100"/>
    </location>
</feature>
<keyword evidence="6" id="KW-0347">Helicase</keyword>
<keyword evidence="17" id="KW-1185">Reference proteome</keyword>
<dbReference type="EC" id="3.6.4.12" evidence="3"/>
<dbReference type="GO" id="GO:0005634">
    <property type="term" value="C:nucleus"/>
    <property type="evidence" value="ECO:0007669"/>
    <property type="project" value="UniProtKB-SubCell"/>
</dbReference>
<dbReference type="Gene3D" id="3.40.50.300">
    <property type="entry name" value="P-loop containing nucleotide triphosphate hydrolases"/>
    <property type="match status" value="1"/>
</dbReference>
<comment type="subcellular location">
    <subcellularLocation>
        <location evidence="1">Nucleus</location>
    </subcellularLocation>
</comment>
<evidence type="ECO:0000256" key="4">
    <source>
        <dbReference type="ARBA" id="ARBA00022741"/>
    </source>
</evidence>
<feature type="domain" description="Helicase ATP-binding" evidence="14">
    <location>
        <begin position="228"/>
        <end position="426"/>
    </location>
</feature>
<reference evidence="16" key="2">
    <citation type="submission" date="2022-10" db="EMBL/GenBank/DDBJ databases">
        <authorList>
            <consortium name="ENA_rothamsted_submissions"/>
            <consortium name="culmorum"/>
            <person name="King R."/>
        </authorList>
    </citation>
    <scope>NUCLEOTIDE SEQUENCE</scope>
</reference>